<sequence length="466" mass="51579">MAEARQPHHRHPHFRKGGQVNLRRSSLVILTSAFCLLTSAFGLPLYRDSLPNGLIILTYEEHRLPTASVSLVCRSGAAFDPEEKSGTAAMMSDLLTRGTATMSGDSIKSQVEFLGARFSGHAGDDNCAIEVRVLTKDMGTALDLMADAVLHPAFAVKEMELARSRMITDARGLFDDPGSEVSYEFMKLLYGDHPYGRLSGGDTLSLPLIKREDLVAFHNTHFRPNNCFVVAAGDISRKEFVAEMERRLGAWTPAPVPTLTVAPLTMPDRIRAKVITRSDMNQTYVEFGHPGIQADDKKMLATRLMSYVLGGGAMSSRLGISVREKGGLAYDVRCWFDRNRLQGGFHATVQTAGPAEAIGLMLRDIKLMYDSGATRKELEKAHNYFTGSFPLTYASTGGKLGQVRTMELYGYGMDWLEKFPDKVRAVTLDDVNKTAREYIHPGQYWMVVLGPVTKEDLGLTDVEWIE</sequence>
<dbReference type="PANTHER" id="PTHR11851">
    <property type="entry name" value="METALLOPROTEASE"/>
    <property type="match status" value="1"/>
</dbReference>
<evidence type="ECO:0000313" key="4">
    <source>
        <dbReference type="EMBL" id="MBM3331401.1"/>
    </source>
</evidence>
<dbReference type="Gene3D" id="3.30.830.10">
    <property type="entry name" value="Metalloenzyme, LuxS/M16 peptidase-like"/>
    <property type="match status" value="2"/>
</dbReference>
<protein>
    <submittedName>
        <fullName evidence="4">Insulinase family protein</fullName>
    </submittedName>
</protein>
<dbReference type="AlphaFoldDB" id="A0A937XGW7"/>
<gene>
    <name evidence="4" type="ORF">FJY68_06050</name>
</gene>
<dbReference type="InterPro" id="IPR007863">
    <property type="entry name" value="Peptidase_M16_C"/>
</dbReference>
<feature type="domain" description="Peptidase M16 C-terminal" evidence="3">
    <location>
        <begin position="209"/>
        <end position="382"/>
    </location>
</feature>
<dbReference type="InterPro" id="IPR050361">
    <property type="entry name" value="MPP/UQCRC_Complex"/>
</dbReference>
<evidence type="ECO:0000259" key="3">
    <source>
        <dbReference type="Pfam" id="PF05193"/>
    </source>
</evidence>
<evidence type="ECO:0000313" key="5">
    <source>
        <dbReference type="Proteomes" id="UP000779900"/>
    </source>
</evidence>
<dbReference type="InterPro" id="IPR011249">
    <property type="entry name" value="Metalloenz_LuxS/M16"/>
</dbReference>
<dbReference type="Proteomes" id="UP000779900">
    <property type="component" value="Unassembled WGS sequence"/>
</dbReference>
<proteinExistence type="inferred from homology"/>
<dbReference type="GO" id="GO:0046872">
    <property type="term" value="F:metal ion binding"/>
    <property type="evidence" value="ECO:0007669"/>
    <property type="project" value="InterPro"/>
</dbReference>
<comment type="caution">
    <text evidence="4">The sequence shown here is derived from an EMBL/GenBank/DDBJ whole genome shotgun (WGS) entry which is preliminary data.</text>
</comment>
<name>A0A937XGW7_UNCW3</name>
<dbReference type="SUPFAM" id="SSF63411">
    <property type="entry name" value="LuxS/MPP-like metallohydrolase"/>
    <property type="match status" value="2"/>
</dbReference>
<dbReference type="EMBL" id="VGIR01000028">
    <property type="protein sequence ID" value="MBM3331401.1"/>
    <property type="molecule type" value="Genomic_DNA"/>
</dbReference>
<dbReference type="Pfam" id="PF00675">
    <property type="entry name" value="Peptidase_M16"/>
    <property type="match status" value="1"/>
</dbReference>
<organism evidence="4 5">
    <name type="scientific">candidate division WOR-3 bacterium</name>
    <dbReference type="NCBI Taxonomy" id="2052148"/>
    <lineage>
        <taxon>Bacteria</taxon>
        <taxon>Bacteria division WOR-3</taxon>
    </lineage>
</organism>
<evidence type="ECO:0000259" key="2">
    <source>
        <dbReference type="Pfam" id="PF00675"/>
    </source>
</evidence>
<accession>A0A937XGW7</accession>
<dbReference type="InterPro" id="IPR011765">
    <property type="entry name" value="Pept_M16_N"/>
</dbReference>
<reference evidence="4" key="1">
    <citation type="submission" date="2019-03" db="EMBL/GenBank/DDBJ databases">
        <title>Lake Tanganyika Metagenome-Assembled Genomes (MAGs).</title>
        <authorList>
            <person name="Tran P."/>
        </authorList>
    </citation>
    <scope>NUCLEOTIDE SEQUENCE</scope>
    <source>
        <strain evidence="4">K_DeepCast_150m_m2_040</strain>
    </source>
</reference>
<dbReference type="Pfam" id="PF05193">
    <property type="entry name" value="Peptidase_M16_C"/>
    <property type="match status" value="1"/>
</dbReference>
<evidence type="ECO:0000256" key="1">
    <source>
        <dbReference type="ARBA" id="ARBA00007261"/>
    </source>
</evidence>
<dbReference type="PANTHER" id="PTHR11851:SF49">
    <property type="entry name" value="MITOCHONDRIAL-PROCESSING PEPTIDASE SUBUNIT ALPHA"/>
    <property type="match status" value="1"/>
</dbReference>
<feature type="domain" description="Peptidase M16 N-terminal" evidence="2">
    <location>
        <begin position="59"/>
        <end position="164"/>
    </location>
</feature>
<comment type="similarity">
    <text evidence="1">Belongs to the peptidase M16 family.</text>
</comment>